<gene>
    <name evidence="12" type="ORF">PHISCL_04945</name>
</gene>
<keyword evidence="7" id="KW-0594">Phospholipid biosynthesis</keyword>
<organism evidence="12 13">
    <name type="scientific">Aspergillus sclerotialis</name>
    <dbReference type="NCBI Taxonomy" id="2070753"/>
    <lineage>
        <taxon>Eukaryota</taxon>
        <taxon>Fungi</taxon>
        <taxon>Dikarya</taxon>
        <taxon>Ascomycota</taxon>
        <taxon>Pezizomycotina</taxon>
        <taxon>Eurotiomycetes</taxon>
        <taxon>Eurotiomycetidae</taxon>
        <taxon>Eurotiales</taxon>
        <taxon>Aspergillaceae</taxon>
        <taxon>Aspergillus</taxon>
        <taxon>Aspergillus subgen. Polypaecilum</taxon>
    </lineage>
</organism>
<evidence type="ECO:0000256" key="3">
    <source>
        <dbReference type="ARBA" id="ARBA00012243"/>
    </source>
</evidence>
<evidence type="ECO:0000313" key="13">
    <source>
        <dbReference type="Proteomes" id="UP000266188"/>
    </source>
</evidence>
<dbReference type="OrthoDB" id="5973539at2759"/>
<sequence length="339" mass="38688">MSNFLSYLCGFVHEAISTFSALKNREVGWLTVDRRTGEFKREKQSLWKKLKLLVLFNPLTEWIDRTQLLRLWTHEKNISIGKREAKPQTHQQIKSFIEFYKINMSHFDPSNPEEYGSFEDFFVRKHAAGARPIYKPDDPTKAVNVADSRVTVFPTVEMTRRLWIKGRHFTIANLIRDPDRAKPWDNGAVAVFRLSPQDYHRYHSPVDGKIGWYKQIPGDYFQVDPVALHSSVDILTENARCCLCIESEEFGKVLFVAIGATDVGTVQINDNMMVTGQSITKGDEIGLFQFGGSSILVAFEQGRIRFDEDLELLSAQEVMVDVEVGMSLGESTLNGEKKT</sequence>
<dbReference type="AlphaFoldDB" id="A0A3A2ZHM5"/>
<evidence type="ECO:0000256" key="10">
    <source>
        <dbReference type="ARBA" id="ARBA00023317"/>
    </source>
</evidence>
<reference evidence="13" key="1">
    <citation type="submission" date="2017-02" db="EMBL/GenBank/DDBJ databases">
        <authorList>
            <person name="Tafer H."/>
            <person name="Lopandic K."/>
        </authorList>
    </citation>
    <scope>NUCLEOTIDE SEQUENCE [LARGE SCALE GENOMIC DNA]</scope>
    <source>
        <strain evidence="13">CBS 366.77</strain>
    </source>
</reference>
<dbReference type="NCBIfam" id="TIGR00163">
    <property type="entry name" value="PS_decarb"/>
    <property type="match status" value="1"/>
</dbReference>
<comment type="pathway">
    <text evidence="11">Phospholipid metabolism; phosphatidylethanolamine biosynthesis.</text>
</comment>
<keyword evidence="13" id="KW-1185">Reference proteome</keyword>
<dbReference type="GO" id="GO:0006646">
    <property type="term" value="P:phosphatidylethanolamine biosynthetic process"/>
    <property type="evidence" value="ECO:0007669"/>
    <property type="project" value="UniProtKB-UniPathway"/>
</dbReference>
<dbReference type="PANTHER" id="PTHR10067:SF11">
    <property type="entry name" value="PHOSPHATIDYLSERINE DECARBOXYLASE"/>
    <property type="match status" value="1"/>
</dbReference>
<evidence type="ECO:0000256" key="1">
    <source>
        <dbReference type="ARBA" id="ARBA00001928"/>
    </source>
</evidence>
<dbReference type="Proteomes" id="UP000266188">
    <property type="component" value="Unassembled WGS sequence"/>
</dbReference>
<evidence type="ECO:0000256" key="4">
    <source>
        <dbReference type="ARBA" id="ARBA00022516"/>
    </source>
</evidence>
<proteinExistence type="predicted"/>
<keyword evidence="9" id="KW-1208">Phospholipid metabolism</keyword>
<dbReference type="UniPathway" id="UPA00558"/>
<dbReference type="Pfam" id="PF02666">
    <property type="entry name" value="PS_Dcarbxylase"/>
    <property type="match status" value="1"/>
</dbReference>
<keyword evidence="5" id="KW-0210">Decarboxylase</keyword>
<evidence type="ECO:0000256" key="6">
    <source>
        <dbReference type="ARBA" id="ARBA00023098"/>
    </source>
</evidence>
<keyword evidence="4" id="KW-0444">Lipid biosynthesis</keyword>
<comment type="pathway">
    <text evidence="2">Lipid metabolism.</text>
</comment>
<evidence type="ECO:0000256" key="8">
    <source>
        <dbReference type="ARBA" id="ARBA00023239"/>
    </source>
</evidence>
<protein>
    <recommendedName>
        <fullName evidence="3">phosphatidylserine decarboxylase</fullName>
        <ecNumber evidence="3">4.1.1.65</ecNumber>
    </recommendedName>
</protein>
<evidence type="ECO:0000256" key="7">
    <source>
        <dbReference type="ARBA" id="ARBA00023209"/>
    </source>
</evidence>
<keyword evidence="6" id="KW-0443">Lipid metabolism</keyword>
<comment type="caution">
    <text evidence="12">The sequence shown here is derived from an EMBL/GenBank/DDBJ whole genome shotgun (WGS) entry which is preliminary data.</text>
</comment>
<evidence type="ECO:0000256" key="5">
    <source>
        <dbReference type="ARBA" id="ARBA00022793"/>
    </source>
</evidence>
<keyword evidence="8" id="KW-0456">Lyase</keyword>
<dbReference type="InterPro" id="IPR003817">
    <property type="entry name" value="PS_Dcarbxylase"/>
</dbReference>
<evidence type="ECO:0000256" key="2">
    <source>
        <dbReference type="ARBA" id="ARBA00005189"/>
    </source>
</evidence>
<keyword evidence="10" id="KW-0670">Pyruvate</keyword>
<dbReference type="GO" id="GO:0004609">
    <property type="term" value="F:phosphatidylserine decarboxylase activity"/>
    <property type="evidence" value="ECO:0007669"/>
    <property type="project" value="UniProtKB-EC"/>
</dbReference>
<name>A0A3A2ZHM5_9EURO</name>
<accession>A0A3A2ZHM5</accession>
<evidence type="ECO:0000256" key="9">
    <source>
        <dbReference type="ARBA" id="ARBA00023264"/>
    </source>
</evidence>
<dbReference type="STRING" id="2070753.A0A3A2ZHM5"/>
<comment type="cofactor">
    <cofactor evidence="1">
        <name>pyruvate</name>
        <dbReference type="ChEBI" id="CHEBI:15361"/>
    </cofactor>
</comment>
<dbReference type="PANTHER" id="PTHR10067">
    <property type="entry name" value="PHOSPHATIDYLSERINE DECARBOXYLASE"/>
    <property type="match status" value="1"/>
</dbReference>
<dbReference type="EC" id="4.1.1.65" evidence="3"/>
<dbReference type="InterPro" id="IPR033177">
    <property type="entry name" value="PSD-B"/>
</dbReference>
<evidence type="ECO:0000256" key="11">
    <source>
        <dbReference type="ARBA" id="ARBA00024326"/>
    </source>
</evidence>
<dbReference type="EMBL" id="MVGC01000154">
    <property type="protein sequence ID" value="RJE22729.1"/>
    <property type="molecule type" value="Genomic_DNA"/>
</dbReference>
<evidence type="ECO:0000313" key="12">
    <source>
        <dbReference type="EMBL" id="RJE22729.1"/>
    </source>
</evidence>